<protein>
    <submittedName>
        <fullName evidence="2">Uncharacterized protein</fullName>
    </submittedName>
</protein>
<dbReference type="EMBL" id="GBRH01230658">
    <property type="protein sequence ID" value="JAD67237.1"/>
    <property type="molecule type" value="Transcribed_RNA"/>
</dbReference>
<feature type="region of interest" description="Disordered" evidence="1">
    <location>
        <begin position="15"/>
        <end position="47"/>
    </location>
</feature>
<dbReference type="AlphaFoldDB" id="A0A0A9C6T8"/>
<reference evidence="2" key="1">
    <citation type="submission" date="2014-09" db="EMBL/GenBank/DDBJ databases">
        <authorList>
            <person name="Magalhaes I.L.F."/>
            <person name="Oliveira U."/>
            <person name="Santos F.R."/>
            <person name="Vidigal T.H.D.A."/>
            <person name="Brescovit A.D."/>
            <person name="Santos A.J."/>
        </authorList>
    </citation>
    <scope>NUCLEOTIDE SEQUENCE</scope>
    <source>
        <tissue evidence="2">Shoot tissue taken approximately 20 cm above the soil surface</tissue>
    </source>
</reference>
<organism evidence="2">
    <name type="scientific">Arundo donax</name>
    <name type="common">Giant reed</name>
    <name type="synonym">Donax arundinaceus</name>
    <dbReference type="NCBI Taxonomy" id="35708"/>
    <lineage>
        <taxon>Eukaryota</taxon>
        <taxon>Viridiplantae</taxon>
        <taxon>Streptophyta</taxon>
        <taxon>Embryophyta</taxon>
        <taxon>Tracheophyta</taxon>
        <taxon>Spermatophyta</taxon>
        <taxon>Magnoliopsida</taxon>
        <taxon>Liliopsida</taxon>
        <taxon>Poales</taxon>
        <taxon>Poaceae</taxon>
        <taxon>PACMAD clade</taxon>
        <taxon>Arundinoideae</taxon>
        <taxon>Arundineae</taxon>
        <taxon>Arundo</taxon>
    </lineage>
</organism>
<sequence length="47" mass="5248">MSFNSLHAVLCADSRSFDSDGGRNCESRQRESSDDVGRDVNQRSELL</sequence>
<name>A0A0A9C6T8_ARUDO</name>
<accession>A0A0A9C6T8</accession>
<evidence type="ECO:0000313" key="2">
    <source>
        <dbReference type="EMBL" id="JAD67237.1"/>
    </source>
</evidence>
<evidence type="ECO:0000256" key="1">
    <source>
        <dbReference type="SAM" id="MobiDB-lite"/>
    </source>
</evidence>
<proteinExistence type="predicted"/>
<reference evidence="2" key="2">
    <citation type="journal article" date="2015" name="Data Brief">
        <title>Shoot transcriptome of the giant reed, Arundo donax.</title>
        <authorList>
            <person name="Barrero R.A."/>
            <person name="Guerrero F.D."/>
            <person name="Moolhuijzen P."/>
            <person name="Goolsby J.A."/>
            <person name="Tidwell J."/>
            <person name="Bellgard S.E."/>
            <person name="Bellgard M.I."/>
        </authorList>
    </citation>
    <scope>NUCLEOTIDE SEQUENCE</scope>
    <source>
        <tissue evidence="2">Shoot tissue taken approximately 20 cm above the soil surface</tissue>
    </source>
</reference>